<gene>
    <name evidence="2" type="ORF">EDS130_LOCUS37551</name>
    <name evidence="1" type="ORF">XAT740_LOCUS32455</name>
</gene>
<dbReference type="EMBL" id="CAJNOJ010000372">
    <property type="protein sequence ID" value="CAF1421904.1"/>
    <property type="molecule type" value="Genomic_DNA"/>
</dbReference>
<dbReference type="AlphaFoldDB" id="A0A815IIY6"/>
<proteinExistence type="predicted"/>
<evidence type="ECO:0000313" key="2">
    <source>
        <dbReference type="EMBL" id="CAF1421904.1"/>
    </source>
</evidence>
<dbReference type="EMBL" id="CAJNOR010003029">
    <property type="protein sequence ID" value="CAF1369427.1"/>
    <property type="molecule type" value="Genomic_DNA"/>
</dbReference>
<name>A0A815IIY6_ADIRI</name>
<reference evidence="1" key="1">
    <citation type="submission" date="2021-02" db="EMBL/GenBank/DDBJ databases">
        <authorList>
            <person name="Nowell W R."/>
        </authorList>
    </citation>
    <scope>NUCLEOTIDE SEQUENCE</scope>
</reference>
<dbReference type="Proteomes" id="UP000663852">
    <property type="component" value="Unassembled WGS sequence"/>
</dbReference>
<protein>
    <submittedName>
        <fullName evidence="1">Uncharacterized protein</fullName>
    </submittedName>
</protein>
<organism evidence="1 3">
    <name type="scientific">Adineta ricciae</name>
    <name type="common">Rotifer</name>
    <dbReference type="NCBI Taxonomy" id="249248"/>
    <lineage>
        <taxon>Eukaryota</taxon>
        <taxon>Metazoa</taxon>
        <taxon>Spiralia</taxon>
        <taxon>Gnathifera</taxon>
        <taxon>Rotifera</taxon>
        <taxon>Eurotatoria</taxon>
        <taxon>Bdelloidea</taxon>
        <taxon>Adinetida</taxon>
        <taxon>Adinetidae</taxon>
        <taxon>Adineta</taxon>
    </lineage>
</organism>
<accession>A0A815IIY6</accession>
<evidence type="ECO:0000313" key="3">
    <source>
        <dbReference type="Proteomes" id="UP000663828"/>
    </source>
</evidence>
<comment type="caution">
    <text evidence="1">The sequence shown here is derived from an EMBL/GenBank/DDBJ whole genome shotgun (WGS) entry which is preliminary data.</text>
</comment>
<keyword evidence="3" id="KW-1185">Reference proteome</keyword>
<sequence length="137" mass="15692">MKKPQFYISNTICNNKKETVAPYNKHYGHFNRTTSQPYTTYQMRHEAYTRASSSSSAYFCPSTSLPRDHSPFHPEIGNSAKNHLQLPFMSPTGTNTQLQKNTFTINANLLQTPTAIITYSCPFSFFAFVKFPYTEQV</sequence>
<evidence type="ECO:0000313" key="1">
    <source>
        <dbReference type="EMBL" id="CAF1369427.1"/>
    </source>
</evidence>
<dbReference type="Proteomes" id="UP000663828">
    <property type="component" value="Unassembled WGS sequence"/>
</dbReference>